<evidence type="ECO:0000313" key="2">
    <source>
        <dbReference type="EMBL" id="CAG2233377.1"/>
    </source>
</evidence>
<reference evidence="2" key="1">
    <citation type="submission" date="2021-03" db="EMBL/GenBank/DDBJ databases">
        <authorList>
            <person name="Bekaert M."/>
        </authorList>
    </citation>
    <scope>NUCLEOTIDE SEQUENCE</scope>
</reference>
<comment type="caution">
    <text evidence="2">The sequence shown here is derived from an EMBL/GenBank/DDBJ whole genome shotgun (WGS) entry which is preliminary data.</text>
</comment>
<evidence type="ECO:0000313" key="3">
    <source>
        <dbReference type="Proteomes" id="UP000683360"/>
    </source>
</evidence>
<feature type="compositionally biased region" description="Polar residues" evidence="1">
    <location>
        <begin position="89"/>
        <end position="105"/>
    </location>
</feature>
<proteinExistence type="predicted"/>
<name>A0A8S3TIP5_MYTED</name>
<accession>A0A8S3TIP5</accession>
<feature type="region of interest" description="Disordered" evidence="1">
    <location>
        <begin position="50"/>
        <end position="69"/>
    </location>
</feature>
<feature type="region of interest" description="Disordered" evidence="1">
    <location>
        <begin position="89"/>
        <end position="110"/>
    </location>
</feature>
<keyword evidence="3" id="KW-1185">Reference proteome</keyword>
<organism evidence="2 3">
    <name type="scientific">Mytilus edulis</name>
    <name type="common">Blue mussel</name>
    <dbReference type="NCBI Taxonomy" id="6550"/>
    <lineage>
        <taxon>Eukaryota</taxon>
        <taxon>Metazoa</taxon>
        <taxon>Spiralia</taxon>
        <taxon>Lophotrochozoa</taxon>
        <taxon>Mollusca</taxon>
        <taxon>Bivalvia</taxon>
        <taxon>Autobranchia</taxon>
        <taxon>Pteriomorphia</taxon>
        <taxon>Mytilida</taxon>
        <taxon>Mytiloidea</taxon>
        <taxon>Mytilidae</taxon>
        <taxon>Mytilinae</taxon>
        <taxon>Mytilus</taxon>
    </lineage>
</organism>
<dbReference type="AlphaFoldDB" id="A0A8S3TIP5"/>
<sequence>MRSFRLILECDTGYEFIGSRCEPCNSGHYGLKCTDTCSCKAYESKSRKRYQEKEKVQQGGSKHSKKEKINSSINPYQLVVSSAVDVHQYSSTEKGDNAENNNSDSGYLHPYQPLSLDTKNLKHDYTECKDLDIVESKATIDIKGLKHDYTEWENFHSIEAPASNTKEDDVDK</sequence>
<gene>
    <name evidence="2" type="ORF">MEDL_46082</name>
</gene>
<dbReference type="Proteomes" id="UP000683360">
    <property type="component" value="Unassembled WGS sequence"/>
</dbReference>
<dbReference type="EMBL" id="CAJPWZ010002206">
    <property type="protein sequence ID" value="CAG2233377.1"/>
    <property type="molecule type" value="Genomic_DNA"/>
</dbReference>
<evidence type="ECO:0000256" key="1">
    <source>
        <dbReference type="SAM" id="MobiDB-lite"/>
    </source>
</evidence>
<protein>
    <submittedName>
        <fullName evidence="2">MEGF10_11</fullName>
    </submittedName>
</protein>